<accession>A0AAV7R9H6</accession>
<gene>
    <name evidence="4" type="ORF">NDU88_001768</name>
</gene>
<keyword evidence="5" id="KW-1185">Reference proteome</keyword>
<comment type="caution">
    <text evidence="4">The sequence shown here is derived from an EMBL/GenBank/DDBJ whole genome shotgun (WGS) entry which is preliminary data.</text>
</comment>
<dbReference type="AlphaFoldDB" id="A0AAV7R9H6"/>
<dbReference type="Proteomes" id="UP001066276">
    <property type="component" value="Chromosome 5"/>
</dbReference>
<dbReference type="InterPro" id="IPR050951">
    <property type="entry name" value="Retrovirus_Pol_polyprotein"/>
</dbReference>
<dbReference type="PANTHER" id="PTHR37984">
    <property type="entry name" value="PROTEIN CBG26694"/>
    <property type="match status" value="1"/>
</dbReference>
<reference evidence="4" key="1">
    <citation type="journal article" date="2022" name="bioRxiv">
        <title>Sequencing and chromosome-scale assembly of the giantPleurodeles waltlgenome.</title>
        <authorList>
            <person name="Brown T."/>
            <person name="Elewa A."/>
            <person name="Iarovenko S."/>
            <person name="Subramanian E."/>
            <person name="Araus A.J."/>
            <person name="Petzold A."/>
            <person name="Susuki M."/>
            <person name="Suzuki K.-i.T."/>
            <person name="Hayashi T."/>
            <person name="Toyoda A."/>
            <person name="Oliveira C."/>
            <person name="Osipova E."/>
            <person name="Leigh N.D."/>
            <person name="Simon A."/>
            <person name="Yun M.H."/>
        </authorList>
    </citation>
    <scope>NUCLEOTIDE SEQUENCE</scope>
    <source>
        <strain evidence="4">20211129_DDA</strain>
        <tissue evidence="4">Liver</tissue>
    </source>
</reference>
<feature type="region of interest" description="Disordered" evidence="2">
    <location>
        <begin position="101"/>
        <end position="120"/>
    </location>
</feature>
<evidence type="ECO:0000256" key="2">
    <source>
        <dbReference type="SAM" id="MobiDB-lite"/>
    </source>
</evidence>
<proteinExistence type="predicted"/>
<organism evidence="4 5">
    <name type="scientific">Pleurodeles waltl</name>
    <name type="common">Iberian ribbed newt</name>
    <dbReference type="NCBI Taxonomy" id="8319"/>
    <lineage>
        <taxon>Eukaryota</taxon>
        <taxon>Metazoa</taxon>
        <taxon>Chordata</taxon>
        <taxon>Craniata</taxon>
        <taxon>Vertebrata</taxon>
        <taxon>Euteleostomi</taxon>
        <taxon>Amphibia</taxon>
        <taxon>Batrachia</taxon>
        <taxon>Caudata</taxon>
        <taxon>Salamandroidea</taxon>
        <taxon>Salamandridae</taxon>
        <taxon>Pleurodelinae</taxon>
        <taxon>Pleurodeles</taxon>
    </lineage>
</organism>
<dbReference type="InterPro" id="IPR041588">
    <property type="entry name" value="Integrase_H2C2"/>
</dbReference>
<protein>
    <recommendedName>
        <fullName evidence="1">Gypsy retrotransposon integrase-like protein 1</fullName>
    </recommendedName>
</protein>
<evidence type="ECO:0000259" key="3">
    <source>
        <dbReference type="Pfam" id="PF17921"/>
    </source>
</evidence>
<dbReference type="PANTHER" id="PTHR37984:SF5">
    <property type="entry name" value="PROTEIN NYNRIN-LIKE"/>
    <property type="match status" value="1"/>
</dbReference>
<evidence type="ECO:0000313" key="5">
    <source>
        <dbReference type="Proteomes" id="UP001066276"/>
    </source>
</evidence>
<feature type="compositionally biased region" description="Polar residues" evidence="2">
    <location>
        <begin position="110"/>
        <end position="120"/>
    </location>
</feature>
<dbReference type="Gene3D" id="1.10.340.70">
    <property type="match status" value="1"/>
</dbReference>
<name>A0AAV7R9H6_PLEWA</name>
<sequence>MVLKGVEQMVVKGGQRERAVAPSMRPFVKIIDELTLSNNVIIVRNDKCVPPEELKERIISLAHEGRLGQTMTKKRVWENFGWLGMDDQIISWVEKHEMCKESEKRRKTGVQATQGHTEDL</sequence>
<evidence type="ECO:0000256" key="1">
    <source>
        <dbReference type="ARBA" id="ARBA00039658"/>
    </source>
</evidence>
<dbReference type="EMBL" id="JANPWB010000009">
    <property type="protein sequence ID" value="KAJ1148944.1"/>
    <property type="molecule type" value="Genomic_DNA"/>
</dbReference>
<feature type="domain" description="Integrase zinc-binding" evidence="3">
    <location>
        <begin position="50"/>
        <end position="103"/>
    </location>
</feature>
<dbReference type="Pfam" id="PF17921">
    <property type="entry name" value="Integrase_H2C2"/>
    <property type="match status" value="1"/>
</dbReference>
<evidence type="ECO:0000313" key="4">
    <source>
        <dbReference type="EMBL" id="KAJ1148944.1"/>
    </source>
</evidence>